<dbReference type="Proteomes" id="UP000072421">
    <property type="component" value="Chromosome"/>
</dbReference>
<accession>A0A127PJ28</accession>
<dbReference type="EMBL" id="CP013232">
    <property type="protein sequence ID" value="AMO97819.1"/>
    <property type="molecule type" value="Genomic_DNA"/>
</dbReference>
<proteinExistence type="predicted"/>
<dbReference type="PATRIC" id="fig|158899.10.peg.5173"/>
<protein>
    <submittedName>
        <fullName evidence="1">Uncharacterized protein</fullName>
    </submittedName>
</protein>
<organism evidence="1">
    <name type="scientific">Collimonas fungivorans</name>
    <dbReference type="NCBI Taxonomy" id="158899"/>
    <lineage>
        <taxon>Bacteria</taxon>
        <taxon>Pseudomonadati</taxon>
        <taxon>Pseudomonadota</taxon>
        <taxon>Betaproteobacteria</taxon>
        <taxon>Burkholderiales</taxon>
        <taxon>Oxalobacteraceae</taxon>
        <taxon>Collimonas</taxon>
    </lineage>
</organism>
<gene>
    <name evidence="1" type="ORF">CFter6_5252</name>
</gene>
<evidence type="ECO:0000313" key="1">
    <source>
        <dbReference type="EMBL" id="AMO97819.1"/>
    </source>
</evidence>
<dbReference type="AlphaFoldDB" id="A0A127PJ28"/>
<sequence>MICVHDFLWLGYVAVAKPAWLSLQNCMELSGFPTTSHGK</sequence>
<name>A0A127PJ28_9BURK</name>
<evidence type="ECO:0000313" key="2">
    <source>
        <dbReference type="Proteomes" id="UP000072421"/>
    </source>
</evidence>
<reference evidence="1 2" key="1">
    <citation type="submission" date="2015-11" db="EMBL/GenBank/DDBJ databases">
        <title>Exploring the genomic traits of fungus-feeding bacterial genus Collimonas.</title>
        <authorList>
            <person name="Song C."/>
            <person name="Schmidt R."/>
            <person name="de Jager V."/>
            <person name="Krzyzanowska D."/>
            <person name="Jongedijk E."/>
            <person name="Cankar K."/>
            <person name="Beekwilder J."/>
            <person name="van Veen A."/>
            <person name="de Boer W."/>
            <person name="van Veen J.A."/>
            <person name="Garbeva P."/>
        </authorList>
    </citation>
    <scope>NUCLEOTIDE SEQUENCE [LARGE SCALE GENOMIC DNA]</scope>
    <source>
        <strain evidence="1 2">Ter6</strain>
    </source>
</reference>